<protein>
    <submittedName>
        <fullName evidence="1">Uncharacterized protein</fullName>
    </submittedName>
</protein>
<dbReference type="OrthoDB" id="677137at2"/>
<evidence type="ECO:0000313" key="1">
    <source>
        <dbReference type="EMBL" id="KAA6430312.1"/>
    </source>
</evidence>
<reference evidence="2 4" key="3">
    <citation type="submission" date="2024-08" db="EMBL/GenBank/DDBJ databases">
        <authorList>
            <person name="Wei W."/>
        </authorList>
    </citation>
    <scope>NUCLEOTIDE SEQUENCE [LARGE SCALE GENOMIC DNA]</scope>
    <source>
        <strain evidence="2 4">XU2</strain>
    </source>
</reference>
<evidence type="ECO:0000313" key="4">
    <source>
        <dbReference type="Proteomes" id="UP001570846"/>
    </source>
</evidence>
<dbReference type="AlphaFoldDB" id="A0A5M8Q6R6"/>
<evidence type="ECO:0000313" key="2">
    <source>
        <dbReference type="EMBL" id="MFA1773776.1"/>
    </source>
</evidence>
<evidence type="ECO:0000313" key="3">
    <source>
        <dbReference type="Proteomes" id="UP000323866"/>
    </source>
</evidence>
<dbReference type="Proteomes" id="UP000323866">
    <property type="component" value="Unassembled WGS sequence"/>
</dbReference>
<gene>
    <name evidence="2" type="ORF">ACD591_20925</name>
    <name evidence="1" type="ORF">FOE74_21110</name>
</gene>
<sequence length="195" mass="22794">MALLNSELFFSAWLDSVTNRKEILLTDWRNSKVYTNLIKSSEECILRDVADKLNLKCYAKDYYSIDSVLYTDEDLVPGIQENTYWFRQIKVAFEHENNFNGGLYQEVAHLLITNSELKVLVTYPNGDTTHEMDYLHKIIRGCNHQKELSDKESFLLIFGYESDFEWEAFVYKEDYWKRIVVGAKQTTNLVSAGSI</sequence>
<dbReference type="EMBL" id="VKKZ01000026">
    <property type="protein sequence ID" value="KAA6430312.1"/>
    <property type="molecule type" value="Genomic_DNA"/>
</dbReference>
<organism evidence="1 3">
    <name type="scientific">Rufibacter glacialis</name>
    <dbReference type="NCBI Taxonomy" id="1259555"/>
    <lineage>
        <taxon>Bacteria</taxon>
        <taxon>Pseudomonadati</taxon>
        <taxon>Bacteroidota</taxon>
        <taxon>Cytophagia</taxon>
        <taxon>Cytophagales</taxon>
        <taxon>Hymenobacteraceae</taxon>
        <taxon>Rufibacter</taxon>
    </lineage>
</organism>
<dbReference type="EMBL" id="JBGOGF010000017">
    <property type="protein sequence ID" value="MFA1773776.1"/>
    <property type="molecule type" value="Genomic_DNA"/>
</dbReference>
<keyword evidence="4" id="KW-1185">Reference proteome</keyword>
<dbReference type="Proteomes" id="UP001570846">
    <property type="component" value="Unassembled WGS sequence"/>
</dbReference>
<reference evidence="1 3" key="2">
    <citation type="submission" date="2019-09" db="EMBL/GenBank/DDBJ databases">
        <title>A bacterium isolated from glacier soil.</title>
        <authorList>
            <person name="Liu Q."/>
        </authorList>
    </citation>
    <scope>NUCLEOTIDE SEQUENCE [LARGE SCALE GENOMIC DNA]</scope>
    <source>
        <strain evidence="1 3">MDT1-10-3</strain>
    </source>
</reference>
<dbReference type="RefSeq" id="WP_149100628.1">
    <property type="nucleotide sequence ID" value="NZ_BMMG01000009.1"/>
</dbReference>
<proteinExistence type="predicted"/>
<reference evidence="1 3" key="1">
    <citation type="submission" date="2019-07" db="EMBL/GenBank/DDBJ databases">
        <authorList>
            <person name="Qu J.-H."/>
        </authorList>
    </citation>
    <scope>NUCLEOTIDE SEQUENCE [LARGE SCALE GENOMIC DNA]</scope>
    <source>
        <strain evidence="1 3">MDT1-10-3</strain>
    </source>
</reference>
<accession>A0A5M8Q6R6</accession>
<name>A0A5M8Q6R6_9BACT</name>
<comment type="caution">
    <text evidence="1">The sequence shown here is derived from an EMBL/GenBank/DDBJ whole genome shotgun (WGS) entry which is preliminary data.</text>
</comment>